<keyword evidence="1" id="KW-1133">Transmembrane helix</keyword>
<proteinExistence type="predicted"/>
<reference evidence="2 3" key="1">
    <citation type="submission" date="2021-05" db="EMBL/GenBank/DDBJ databases">
        <title>Phylogenetic classification of ten novel species belonging to the genus Bifidobacterium comprising B. colchicus sp. nov., B. abeli sp. nov., B. bicoloris sp. nov., B. guerezis sp. nov., B. rosaliae sp. nov., B. santillanensis sp. nov., B. argentati sp. nov., B. amazzoni sp. nov., B. pluviali sp. nov., and B. pinnaculum sp. nov.</title>
        <authorList>
            <person name="Lugli G.A."/>
            <person name="Ruiz Garcia L."/>
            <person name="Margolles A."/>
            <person name="Ventura M."/>
        </authorList>
    </citation>
    <scope>NUCLEOTIDE SEQUENCE [LARGE SCALE GENOMIC DNA]</scope>
    <source>
        <strain evidence="2 3">6T3</strain>
    </source>
</reference>
<name>A0ABS6WAE5_9BIFI</name>
<evidence type="ECO:0000313" key="3">
    <source>
        <dbReference type="Proteomes" id="UP000812844"/>
    </source>
</evidence>
<accession>A0ABS6WAE5</accession>
<feature type="transmembrane region" description="Helical" evidence="1">
    <location>
        <begin position="74"/>
        <end position="99"/>
    </location>
</feature>
<evidence type="ECO:0000256" key="1">
    <source>
        <dbReference type="SAM" id="Phobius"/>
    </source>
</evidence>
<sequence length="132" mass="14155">MNGTRQRGSGQRFVRGLLVGAVGLASVLVSVWRWAANGMAVPWFVWLLCVALAAVSCCEVWASWRRDSPAKTRALVACFAIELACVVLLAVAVSVRWLSGIPTGGLVPVLVAMLAAAAFLICTIADLRWMLR</sequence>
<dbReference type="EMBL" id="JAHBBD010000015">
    <property type="protein sequence ID" value="MBW3083165.1"/>
    <property type="molecule type" value="Genomic_DNA"/>
</dbReference>
<keyword evidence="1" id="KW-0812">Transmembrane</keyword>
<dbReference type="Proteomes" id="UP000812844">
    <property type="component" value="Unassembled WGS sequence"/>
</dbReference>
<protein>
    <recommendedName>
        <fullName evidence="4">Transmembrane protein</fullName>
    </recommendedName>
</protein>
<organism evidence="2 3">
    <name type="scientific">Bifidobacterium phasiani</name>
    <dbReference type="NCBI Taxonomy" id="2834431"/>
    <lineage>
        <taxon>Bacteria</taxon>
        <taxon>Bacillati</taxon>
        <taxon>Actinomycetota</taxon>
        <taxon>Actinomycetes</taxon>
        <taxon>Bifidobacteriales</taxon>
        <taxon>Bifidobacteriaceae</taxon>
        <taxon>Bifidobacterium</taxon>
    </lineage>
</organism>
<comment type="caution">
    <text evidence="2">The sequence shown here is derived from an EMBL/GenBank/DDBJ whole genome shotgun (WGS) entry which is preliminary data.</text>
</comment>
<feature type="transmembrane region" description="Helical" evidence="1">
    <location>
        <begin position="105"/>
        <end position="127"/>
    </location>
</feature>
<feature type="transmembrane region" description="Helical" evidence="1">
    <location>
        <begin position="12"/>
        <end position="35"/>
    </location>
</feature>
<dbReference type="RefSeq" id="WP_219082021.1">
    <property type="nucleotide sequence ID" value="NZ_JAHBBD010000015.1"/>
</dbReference>
<keyword evidence="3" id="KW-1185">Reference proteome</keyword>
<keyword evidence="1" id="KW-0472">Membrane</keyword>
<gene>
    <name evidence="2" type="ORF">KIH73_07260</name>
</gene>
<evidence type="ECO:0008006" key="4">
    <source>
        <dbReference type="Google" id="ProtNLM"/>
    </source>
</evidence>
<feature type="transmembrane region" description="Helical" evidence="1">
    <location>
        <begin position="41"/>
        <end position="62"/>
    </location>
</feature>
<evidence type="ECO:0000313" key="2">
    <source>
        <dbReference type="EMBL" id="MBW3083165.1"/>
    </source>
</evidence>